<keyword evidence="3" id="KW-1185">Reference proteome</keyword>
<evidence type="ECO:0000313" key="3">
    <source>
        <dbReference type="Proteomes" id="UP000298663"/>
    </source>
</evidence>
<feature type="region of interest" description="Disordered" evidence="1">
    <location>
        <begin position="99"/>
        <end position="123"/>
    </location>
</feature>
<proteinExistence type="predicted"/>
<feature type="compositionally biased region" description="Basic and acidic residues" evidence="1">
    <location>
        <begin position="107"/>
        <end position="123"/>
    </location>
</feature>
<protein>
    <submittedName>
        <fullName evidence="2">Uncharacterized protein</fullName>
    </submittedName>
</protein>
<dbReference type="Proteomes" id="UP000298663">
    <property type="component" value="Unassembled WGS sequence"/>
</dbReference>
<dbReference type="EMBL" id="AZBU02000005">
    <property type="protein sequence ID" value="TKR78176.1"/>
    <property type="molecule type" value="Genomic_DNA"/>
</dbReference>
<sequence>MNRYFFYKVRSSDPKLSPRRSAADGTHSSSAFLECLNIIRVANAFARDPIAKSDTRWGALISNPRLGLKKGPDYAIAVIFVAFFMMPTGHDVTKKFRIGQVQTDTSGGKEAEVDGGGSKDARR</sequence>
<gene>
    <name evidence="2" type="ORF">L596_019028</name>
</gene>
<evidence type="ECO:0000256" key="1">
    <source>
        <dbReference type="SAM" id="MobiDB-lite"/>
    </source>
</evidence>
<comment type="caution">
    <text evidence="2">The sequence shown here is derived from an EMBL/GenBank/DDBJ whole genome shotgun (WGS) entry which is preliminary data.</text>
</comment>
<accession>A0A4U5N6E8</accession>
<name>A0A4U5N6E8_STECR</name>
<reference evidence="2 3" key="1">
    <citation type="journal article" date="2015" name="Genome Biol.">
        <title>Comparative genomics of Steinernema reveals deeply conserved gene regulatory networks.</title>
        <authorList>
            <person name="Dillman A.R."/>
            <person name="Macchietto M."/>
            <person name="Porter C.F."/>
            <person name="Rogers A."/>
            <person name="Williams B."/>
            <person name="Antoshechkin I."/>
            <person name="Lee M.M."/>
            <person name="Goodwin Z."/>
            <person name="Lu X."/>
            <person name="Lewis E.E."/>
            <person name="Goodrich-Blair H."/>
            <person name="Stock S.P."/>
            <person name="Adams B.J."/>
            <person name="Sternberg P.W."/>
            <person name="Mortazavi A."/>
        </authorList>
    </citation>
    <scope>NUCLEOTIDE SEQUENCE [LARGE SCALE GENOMIC DNA]</scope>
    <source>
        <strain evidence="2 3">ALL</strain>
    </source>
</reference>
<reference evidence="2 3" key="2">
    <citation type="journal article" date="2019" name="G3 (Bethesda)">
        <title>Hybrid Assembly of the Genome of the Entomopathogenic Nematode Steinernema carpocapsae Identifies the X-Chromosome.</title>
        <authorList>
            <person name="Serra L."/>
            <person name="Macchietto M."/>
            <person name="Macias-Munoz A."/>
            <person name="McGill C.J."/>
            <person name="Rodriguez I.M."/>
            <person name="Rodriguez B."/>
            <person name="Murad R."/>
            <person name="Mortazavi A."/>
        </authorList>
    </citation>
    <scope>NUCLEOTIDE SEQUENCE [LARGE SCALE GENOMIC DNA]</scope>
    <source>
        <strain evidence="2 3">ALL</strain>
    </source>
</reference>
<organism evidence="2 3">
    <name type="scientific">Steinernema carpocapsae</name>
    <name type="common">Entomopathogenic nematode</name>
    <dbReference type="NCBI Taxonomy" id="34508"/>
    <lineage>
        <taxon>Eukaryota</taxon>
        <taxon>Metazoa</taxon>
        <taxon>Ecdysozoa</taxon>
        <taxon>Nematoda</taxon>
        <taxon>Chromadorea</taxon>
        <taxon>Rhabditida</taxon>
        <taxon>Tylenchina</taxon>
        <taxon>Panagrolaimomorpha</taxon>
        <taxon>Strongyloidoidea</taxon>
        <taxon>Steinernematidae</taxon>
        <taxon>Steinernema</taxon>
    </lineage>
</organism>
<evidence type="ECO:0000313" key="2">
    <source>
        <dbReference type="EMBL" id="TKR78176.1"/>
    </source>
</evidence>
<dbReference type="AlphaFoldDB" id="A0A4U5N6E8"/>